<dbReference type="Pfam" id="PF02769">
    <property type="entry name" value="AIRS_C"/>
    <property type="match status" value="1"/>
</dbReference>
<organism evidence="9 10">
    <name type="scientific">Phaeovulum veldkampii DSM 11550</name>
    <dbReference type="NCBI Taxonomy" id="1185920"/>
    <lineage>
        <taxon>Bacteria</taxon>
        <taxon>Pseudomonadati</taxon>
        <taxon>Pseudomonadota</taxon>
        <taxon>Alphaproteobacteria</taxon>
        <taxon>Rhodobacterales</taxon>
        <taxon>Paracoccaceae</taxon>
        <taxon>Phaeovulum</taxon>
    </lineage>
</organism>
<keyword evidence="10" id="KW-1185">Reference proteome</keyword>
<evidence type="ECO:0000313" key="9">
    <source>
        <dbReference type="EMBL" id="PTE16942.1"/>
    </source>
</evidence>
<accession>A0A2T4JGA0</accession>
<dbReference type="GO" id="GO:0004756">
    <property type="term" value="F:selenide, water dikinase activity"/>
    <property type="evidence" value="ECO:0007669"/>
    <property type="project" value="TreeGrafter"/>
</dbReference>
<dbReference type="Pfam" id="PF00586">
    <property type="entry name" value="AIRS"/>
    <property type="match status" value="1"/>
</dbReference>
<dbReference type="Pfam" id="PF07992">
    <property type="entry name" value="Pyr_redox_2"/>
    <property type="match status" value="1"/>
</dbReference>
<sequence>MHPIPLTQDLVLIGGGHAHALLLRMWGMNPLPGVRLTVINPLPTAAYSGMLPGHVAGHYPRAALQLDLVRLARHAGARLILDRATGIDRATGRVLLAGRSPVAYDLASIDTGITADMPALPGFADHAVPVKPLDDFADRWEAFVQAVAAGTLPPTVAVIGGGVAGVELALACAHRLGKGAQVTVIEAAPQALTALGPGARGRMLRHMGRLGVRLMTGAPAVAVHPGAVEIAGGLRIPGAFILGTGATRPADWLAGTGLDLTGGFVTVDETLRSSDPAIFAAGDVAHMAHAPRPKAGVYAVRQAPVLLANLTAALTGGRLRPYQPQRDYLKLISTGDRTAVADKWGLPLDGAWLWRWKDRIDRRFMARVHDLPPMPAPPLPRLVALGVAEAMGAKPLCGGCGAKMGAASLHAALAALPTPRRADVLSGPGDDAAVLAHGDDRQVITTDHMRAFTQDPFTLARIVATHALGDIWAMGAAPQAALAQVVLPPMSAALHERTLTEIMAAAAEVFRAAGADLVGGHTSLGAELTLGFTVTGLAQRPIGQSGARPGDALILTKPIGCGVILAAEMARAAPGAVVADTLAAMARPQGTAAAILAPHAHAMTDVTGFGLAGHLVGLLEASGVAATLDLAAVPVYPGAEALAAAGHGSSLLPANIAALAGRISAPQDPRADLLHDPQTAGGLLAAVPPEAVAQVLGALAAAGCSPARIGTVTAGPPHLTVRA</sequence>
<dbReference type="GO" id="GO:0016491">
    <property type="term" value="F:oxidoreductase activity"/>
    <property type="evidence" value="ECO:0007669"/>
    <property type="project" value="InterPro"/>
</dbReference>
<keyword evidence="5" id="KW-0711">Selenium</keyword>
<dbReference type="InterPro" id="IPR004536">
    <property type="entry name" value="SPS/SelD"/>
</dbReference>
<keyword evidence="1" id="KW-0808">Transferase</keyword>
<dbReference type="InterPro" id="IPR010918">
    <property type="entry name" value="PurM-like_C_dom"/>
</dbReference>
<dbReference type="PANTHER" id="PTHR10256">
    <property type="entry name" value="SELENIDE, WATER DIKINASE"/>
    <property type="match status" value="1"/>
</dbReference>
<dbReference type="NCBIfam" id="TIGR03169">
    <property type="entry name" value="Nterm_to_SelD"/>
    <property type="match status" value="1"/>
</dbReference>
<dbReference type="OrthoDB" id="9767928at2"/>
<dbReference type="InterPro" id="IPR036188">
    <property type="entry name" value="FAD/NAD-bd_sf"/>
</dbReference>
<evidence type="ECO:0000259" key="8">
    <source>
        <dbReference type="Pfam" id="PF07992"/>
    </source>
</evidence>
<evidence type="ECO:0000256" key="1">
    <source>
        <dbReference type="ARBA" id="ARBA00022679"/>
    </source>
</evidence>
<evidence type="ECO:0000256" key="5">
    <source>
        <dbReference type="ARBA" id="ARBA00023266"/>
    </source>
</evidence>
<proteinExistence type="predicted"/>
<evidence type="ECO:0000259" key="7">
    <source>
        <dbReference type="Pfam" id="PF02769"/>
    </source>
</evidence>
<feature type="domain" description="PurM-like N-terminal" evidence="6">
    <location>
        <begin position="429"/>
        <end position="537"/>
    </location>
</feature>
<dbReference type="EMBL" id="PZKF01000028">
    <property type="protein sequence ID" value="PTE16942.1"/>
    <property type="molecule type" value="Genomic_DNA"/>
</dbReference>
<dbReference type="InterPro" id="IPR023753">
    <property type="entry name" value="FAD/NAD-binding_dom"/>
</dbReference>
<evidence type="ECO:0000256" key="3">
    <source>
        <dbReference type="ARBA" id="ARBA00022777"/>
    </source>
</evidence>
<protein>
    <submittedName>
        <fullName evidence="9">Selenide, water dikinase SelD</fullName>
    </submittedName>
</protein>
<comment type="caution">
    <text evidence="9">The sequence shown here is derived from an EMBL/GenBank/DDBJ whole genome shotgun (WGS) entry which is preliminary data.</text>
</comment>
<dbReference type="SUPFAM" id="SSF56042">
    <property type="entry name" value="PurM C-terminal domain-like"/>
    <property type="match status" value="1"/>
</dbReference>
<dbReference type="Gene3D" id="3.90.650.10">
    <property type="entry name" value="PurM-like C-terminal domain"/>
    <property type="match status" value="1"/>
</dbReference>
<dbReference type="AlphaFoldDB" id="A0A2T4JGA0"/>
<dbReference type="SUPFAM" id="SSF51905">
    <property type="entry name" value="FAD/NAD(P)-binding domain"/>
    <property type="match status" value="2"/>
</dbReference>
<dbReference type="Proteomes" id="UP000241899">
    <property type="component" value="Unassembled WGS sequence"/>
</dbReference>
<dbReference type="InterPro" id="IPR036676">
    <property type="entry name" value="PurM-like_C_sf"/>
</dbReference>
<dbReference type="RefSeq" id="WP_107325553.1">
    <property type="nucleotide sequence ID" value="NZ_NHSP01000048.1"/>
</dbReference>
<keyword evidence="4" id="KW-0067">ATP-binding</keyword>
<gene>
    <name evidence="9" type="primary">selD</name>
    <name evidence="9" type="ORF">C5F46_11800</name>
</gene>
<name>A0A2T4JGA0_9RHOB</name>
<evidence type="ECO:0000259" key="6">
    <source>
        <dbReference type="Pfam" id="PF00586"/>
    </source>
</evidence>
<dbReference type="Gene3D" id="3.30.1330.10">
    <property type="entry name" value="PurM-like, N-terminal domain"/>
    <property type="match status" value="1"/>
</dbReference>
<dbReference type="InterPro" id="IPR036921">
    <property type="entry name" value="PurM-like_N_sf"/>
</dbReference>
<dbReference type="PRINTS" id="PR00368">
    <property type="entry name" value="FADPNR"/>
</dbReference>
<dbReference type="NCBIfam" id="TIGR00476">
    <property type="entry name" value="selD"/>
    <property type="match status" value="1"/>
</dbReference>
<dbReference type="InterPro" id="IPR017584">
    <property type="entry name" value="Pyridine_nucleo_diS_OxRdtase_N"/>
</dbReference>
<dbReference type="GO" id="GO:0016260">
    <property type="term" value="P:selenocysteine biosynthetic process"/>
    <property type="evidence" value="ECO:0007669"/>
    <property type="project" value="TreeGrafter"/>
</dbReference>
<keyword evidence="2" id="KW-0547">Nucleotide-binding</keyword>
<evidence type="ECO:0000256" key="4">
    <source>
        <dbReference type="ARBA" id="ARBA00022840"/>
    </source>
</evidence>
<dbReference type="PANTHER" id="PTHR10256:SF0">
    <property type="entry name" value="INACTIVE SELENIDE, WATER DIKINASE-LIKE PROTEIN-RELATED"/>
    <property type="match status" value="1"/>
</dbReference>
<dbReference type="GO" id="GO:0005524">
    <property type="term" value="F:ATP binding"/>
    <property type="evidence" value="ECO:0007669"/>
    <property type="project" value="UniProtKB-KW"/>
</dbReference>
<keyword evidence="3 9" id="KW-0418">Kinase</keyword>
<evidence type="ECO:0000313" key="10">
    <source>
        <dbReference type="Proteomes" id="UP000241899"/>
    </source>
</evidence>
<feature type="domain" description="PurM-like C-terminal" evidence="7">
    <location>
        <begin position="548"/>
        <end position="716"/>
    </location>
</feature>
<feature type="domain" description="FAD/NAD(P)-binding" evidence="8">
    <location>
        <begin position="9"/>
        <end position="303"/>
    </location>
</feature>
<dbReference type="Gene3D" id="3.50.50.100">
    <property type="match status" value="1"/>
</dbReference>
<dbReference type="CDD" id="cd02195">
    <property type="entry name" value="SelD"/>
    <property type="match status" value="1"/>
</dbReference>
<reference evidence="9 10" key="1">
    <citation type="submission" date="2018-03" db="EMBL/GenBank/DDBJ databases">
        <title>Rhodobacter veldkampii.</title>
        <authorList>
            <person name="Meyer T.E."/>
            <person name="Miller S."/>
            <person name="Lodha T."/>
            <person name="Gandham S."/>
            <person name="Chintalapati S."/>
            <person name="Chintalapati V.R."/>
        </authorList>
    </citation>
    <scope>NUCLEOTIDE SEQUENCE [LARGE SCALE GENOMIC DNA]</scope>
    <source>
        <strain evidence="9 10">DSM 11550</strain>
    </source>
</reference>
<dbReference type="InterPro" id="IPR016188">
    <property type="entry name" value="PurM-like_N"/>
</dbReference>
<evidence type="ECO:0000256" key="2">
    <source>
        <dbReference type="ARBA" id="ARBA00022741"/>
    </source>
</evidence>
<dbReference type="GO" id="GO:0005737">
    <property type="term" value="C:cytoplasm"/>
    <property type="evidence" value="ECO:0007669"/>
    <property type="project" value="TreeGrafter"/>
</dbReference>
<dbReference type="SUPFAM" id="SSF55326">
    <property type="entry name" value="PurM N-terminal domain-like"/>
    <property type="match status" value="1"/>
</dbReference>